<feature type="domain" description="DHHA2" evidence="5">
    <location>
        <begin position="222"/>
        <end position="377"/>
    </location>
</feature>
<comment type="cofactor">
    <cofactor evidence="1">
        <name>Mn(2+)</name>
        <dbReference type="ChEBI" id="CHEBI:29035"/>
    </cofactor>
</comment>
<dbReference type="PANTHER" id="PTHR12112:SF39">
    <property type="entry name" value="EG:152A3.5 PROTEIN (FBGN0003116_PN PROTEIN)"/>
    <property type="match status" value="1"/>
</dbReference>
<dbReference type="GO" id="GO:0004309">
    <property type="term" value="F:exopolyphosphatase activity"/>
    <property type="evidence" value="ECO:0007669"/>
    <property type="project" value="UniProtKB-EC"/>
</dbReference>
<keyword evidence="3 6" id="KW-0378">Hydrolase</keyword>
<accession>A0A422NY62</accession>
<dbReference type="OrthoDB" id="374045at2759"/>
<dbReference type="SMART" id="SM01131">
    <property type="entry name" value="DHHA2"/>
    <property type="match status" value="1"/>
</dbReference>
<dbReference type="GO" id="GO:0046872">
    <property type="term" value="F:metal ion binding"/>
    <property type="evidence" value="ECO:0007669"/>
    <property type="project" value="UniProtKB-KW"/>
</dbReference>
<dbReference type="OMA" id="KRFCARD"/>
<protein>
    <submittedName>
        <fullName evidence="6">Acidocalcisomal exopolyphosphatase</fullName>
        <ecNumber evidence="6">3.6.1.11</ecNumber>
    </submittedName>
</protein>
<evidence type="ECO:0000313" key="7">
    <source>
        <dbReference type="Proteomes" id="UP000283634"/>
    </source>
</evidence>
<dbReference type="Gene3D" id="3.90.1640.10">
    <property type="entry name" value="inorganic pyrophosphatase (n-terminal core)"/>
    <property type="match status" value="1"/>
</dbReference>
<dbReference type="EMBL" id="MKGL01000032">
    <property type="protein sequence ID" value="RNF10406.1"/>
    <property type="molecule type" value="Genomic_DNA"/>
</dbReference>
<dbReference type="SUPFAM" id="SSF64182">
    <property type="entry name" value="DHH phosphoesterases"/>
    <property type="match status" value="1"/>
</dbReference>
<dbReference type="VEuPathDB" id="TriTrypDB:TRSC58_06338"/>
<evidence type="ECO:0000313" key="6">
    <source>
        <dbReference type="EMBL" id="RNF10406.1"/>
    </source>
</evidence>
<dbReference type="EC" id="3.6.1.11" evidence="6"/>
<keyword evidence="2" id="KW-0479">Metal-binding</keyword>
<keyword evidence="7" id="KW-1185">Reference proteome</keyword>
<dbReference type="Pfam" id="PF02833">
    <property type="entry name" value="DHHA2"/>
    <property type="match status" value="1"/>
</dbReference>
<evidence type="ECO:0000256" key="2">
    <source>
        <dbReference type="ARBA" id="ARBA00022723"/>
    </source>
</evidence>
<evidence type="ECO:0000259" key="5">
    <source>
        <dbReference type="SMART" id="SM01131"/>
    </source>
</evidence>
<dbReference type="RefSeq" id="XP_029241536.1">
    <property type="nucleotide sequence ID" value="XM_029378613.1"/>
</dbReference>
<evidence type="ECO:0000256" key="1">
    <source>
        <dbReference type="ARBA" id="ARBA00001936"/>
    </source>
</evidence>
<name>A0A422NY62_TRYRA</name>
<dbReference type="InterPro" id="IPR038222">
    <property type="entry name" value="DHHA2_dom_sf"/>
</dbReference>
<dbReference type="GeneID" id="40325511"/>
<dbReference type="InterPro" id="IPR001667">
    <property type="entry name" value="DDH_dom"/>
</dbReference>
<gene>
    <name evidence="6" type="ORF">TraAM80_01578</name>
</gene>
<dbReference type="GO" id="GO:0005737">
    <property type="term" value="C:cytoplasm"/>
    <property type="evidence" value="ECO:0007669"/>
    <property type="project" value="InterPro"/>
</dbReference>
<evidence type="ECO:0000256" key="4">
    <source>
        <dbReference type="ARBA" id="ARBA00023211"/>
    </source>
</evidence>
<dbReference type="Pfam" id="PF01368">
    <property type="entry name" value="DHH"/>
    <property type="match status" value="1"/>
</dbReference>
<organism evidence="6 7">
    <name type="scientific">Trypanosoma rangeli</name>
    <dbReference type="NCBI Taxonomy" id="5698"/>
    <lineage>
        <taxon>Eukaryota</taxon>
        <taxon>Discoba</taxon>
        <taxon>Euglenozoa</taxon>
        <taxon>Kinetoplastea</taxon>
        <taxon>Metakinetoplastina</taxon>
        <taxon>Trypanosomatida</taxon>
        <taxon>Trypanosomatidae</taxon>
        <taxon>Trypanosoma</taxon>
        <taxon>Herpetosoma</taxon>
    </lineage>
</organism>
<dbReference type="PANTHER" id="PTHR12112">
    <property type="entry name" value="BNIP - RELATED"/>
    <property type="match status" value="1"/>
</dbReference>
<reference evidence="6 7" key="1">
    <citation type="journal article" date="2018" name="BMC Genomics">
        <title>Genomic comparison of Trypanosoma conorhini and Trypanosoma rangeli to Trypanosoma cruzi strains of high and low virulence.</title>
        <authorList>
            <person name="Bradwell K.R."/>
            <person name="Koparde V.N."/>
            <person name="Matveyev A.V."/>
            <person name="Serrano M.G."/>
            <person name="Alves J.M."/>
            <person name="Parikh H."/>
            <person name="Huang B."/>
            <person name="Lee V."/>
            <person name="Espinosa-Alvarez O."/>
            <person name="Ortiz P.A."/>
            <person name="Costa-Martins A.G."/>
            <person name="Teixeira M.M."/>
            <person name="Buck G.A."/>
        </authorList>
    </citation>
    <scope>NUCLEOTIDE SEQUENCE [LARGE SCALE GENOMIC DNA]</scope>
    <source>
        <strain evidence="6 7">AM80</strain>
    </source>
</reference>
<proteinExistence type="predicted"/>
<comment type="caution">
    <text evidence="6">The sequence shown here is derived from an EMBL/GenBank/DDBJ whole genome shotgun (WGS) entry which is preliminary data.</text>
</comment>
<dbReference type="InterPro" id="IPR038763">
    <property type="entry name" value="DHH_sf"/>
</dbReference>
<evidence type="ECO:0000256" key="3">
    <source>
        <dbReference type="ARBA" id="ARBA00022801"/>
    </source>
</evidence>
<dbReference type="Gene3D" id="3.10.310.20">
    <property type="entry name" value="DHHA2 domain"/>
    <property type="match status" value="1"/>
</dbReference>
<keyword evidence="4" id="KW-0464">Manganese</keyword>
<sequence length="383" mass="43049">MSSVINNFLRRCAELCASRKPFVLVLGNEGGDMDSIIGSIYLAFYLQNHSDLGGGNYAPALNFEKEDLPLRRDVVQLLLKYGIVTECLLSAKGTPGTADFVDLQAIQLDVVLYDHNKLIPEQNFLRNSVVGVIDHHFDEKLYLDKSSHFRRIETVGSACTLVADLFRAAGLTIPCPELLLAPILLDTVNLNPAQKKVTEKDIDLSQWLLKQASEPIDLTNMFLELTAWKHDILGLTFPQHFRRDYKMFECSFKRYTEKSLKIGISSISCRFDQLLGSHGMPELASSCLEFLTSKNLDAFLLAFAGERGSGNYCRQLAFIAKGTICEALKEFADRSPEGVVFTPIDSMEQNKWELICYELSDPSVSRKRLAPSLLMFLTSWQKL</sequence>
<dbReference type="InterPro" id="IPR004097">
    <property type="entry name" value="DHHA2"/>
</dbReference>
<dbReference type="AlphaFoldDB" id="A0A422NY62"/>
<dbReference type="Proteomes" id="UP000283634">
    <property type="component" value="Unassembled WGS sequence"/>
</dbReference>